<name>A0AAC9Z904_9RHOB</name>
<gene>
    <name evidence="1" type="ORF">PhaeoP63_01769</name>
</gene>
<organism evidence="1 2">
    <name type="scientific">Phaeobacter gallaeciensis</name>
    <dbReference type="NCBI Taxonomy" id="60890"/>
    <lineage>
        <taxon>Bacteria</taxon>
        <taxon>Pseudomonadati</taxon>
        <taxon>Pseudomonadota</taxon>
        <taxon>Alphaproteobacteria</taxon>
        <taxon>Rhodobacterales</taxon>
        <taxon>Roseobacteraceae</taxon>
        <taxon>Phaeobacter</taxon>
    </lineage>
</organism>
<dbReference type="AlphaFoldDB" id="A0AAC9Z904"/>
<dbReference type="GeneID" id="31846175"/>
<protein>
    <recommendedName>
        <fullName evidence="3">HK97 gp10 family phage protein</fullName>
    </recommendedName>
</protein>
<accession>A0AAC9Z904</accession>
<reference evidence="1 2" key="1">
    <citation type="journal article" date="2017" name="Front. Microbiol.">
        <title>Phaeobacter piscinae sp. nov., a species of the Roseobacter group and potential aquaculture probiont.</title>
        <authorList>
            <person name="Sonnenschein E.C."/>
            <person name="Phippen C.B.W."/>
            <person name="Nielsen K.F."/>
            <person name="Mateiu R.V."/>
            <person name="Melchiorsen J."/>
            <person name="Gram L."/>
            <person name="Overmann J."/>
            <person name="Freese H.M."/>
        </authorList>
    </citation>
    <scope>NUCLEOTIDE SEQUENCE [LARGE SCALE GENOMIC DNA]</scope>
    <source>
        <strain evidence="1 2">P63</strain>
    </source>
</reference>
<dbReference type="Proteomes" id="UP000217545">
    <property type="component" value="Chromosome"/>
</dbReference>
<sequence>MKTLLKMEGLRELDNDLAALPKAVSKPVVRRALAKQLQPVAEMANYLWPGADDSAFAVSSRLKNGQPQPDVGSSAVTMFVGATRSAPHAHLREWGTEPRYHKSGKYVGAVAPTPSLTPSWEAYKGDILQGLAAEIRGELEATLSRRAKRGL</sequence>
<evidence type="ECO:0008006" key="3">
    <source>
        <dbReference type="Google" id="ProtNLM"/>
    </source>
</evidence>
<proteinExistence type="predicted"/>
<dbReference type="EMBL" id="CP010784">
    <property type="protein sequence ID" value="ATF05844.1"/>
    <property type="molecule type" value="Genomic_DNA"/>
</dbReference>
<evidence type="ECO:0000313" key="2">
    <source>
        <dbReference type="Proteomes" id="UP000217545"/>
    </source>
</evidence>
<evidence type="ECO:0000313" key="1">
    <source>
        <dbReference type="EMBL" id="ATF05844.1"/>
    </source>
</evidence>
<dbReference type="RefSeq" id="WP_024097210.1">
    <property type="nucleotide sequence ID" value="NZ_CP010588.1"/>
</dbReference>